<gene>
    <name evidence="2" type="ORF">M514_24293</name>
</gene>
<name>A0A085N1Y8_9BILA</name>
<organism evidence="2">
    <name type="scientific">Trichuris suis</name>
    <name type="common">pig whipworm</name>
    <dbReference type="NCBI Taxonomy" id="68888"/>
    <lineage>
        <taxon>Eukaryota</taxon>
        <taxon>Metazoa</taxon>
        <taxon>Ecdysozoa</taxon>
        <taxon>Nematoda</taxon>
        <taxon>Enoplea</taxon>
        <taxon>Dorylaimia</taxon>
        <taxon>Trichinellida</taxon>
        <taxon>Trichuridae</taxon>
        <taxon>Trichuris</taxon>
    </lineage>
</organism>
<reference evidence="2" key="1">
    <citation type="journal article" date="2014" name="Nat. Genet.">
        <title>Genome and transcriptome of the porcine whipworm Trichuris suis.</title>
        <authorList>
            <person name="Jex A.R."/>
            <person name="Nejsum P."/>
            <person name="Schwarz E.M."/>
            <person name="Hu L."/>
            <person name="Young N.D."/>
            <person name="Hall R.S."/>
            <person name="Korhonen P.K."/>
            <person name="Liao S."/>
            <person name="Thamsborg S."/>
            <person name="Xia J."/>
            <person name="Xu P."/>
            <person name="Wang S."/>
            <person name="Scheerlinck J.P."/>
            <person name="Hofmann A."/>
            <person name="Sternberg P.W."/>
            <person name="Wang J."/>
            <person name="Gasser R.B."/>
        </authorList>
    </citation>
    <scope>NUCLEOTIDE SEQUENCE [LARGE SCALE GENOMIC DNA]</scope>
    <source>
        <strain evidence="2">DCEP-RM93F</strain>
    </source>
</reference>
<evidence type="ECO:0000313" key="2">
    <source>
        <dbReference type="EMBL" id="KFD63484.1"/>
    </source>
</evidence>
<feature type="region of interest" description="Disordered" evidence="1">
    <location>
        <begin position="87"/>
        <end position="127"/>
    </location>
</feature>
<feature type="compositionally biased region" description="Polar residues" evidence="1">
    <location>
        <begin position="111"/>
        <end position="127"/>
    </location>
</feature>
<proteinExistence type="predicted"/>
<sequence>MAFDKLPHLAMWLALRKHNVPEEYVNWVETVYNNAASKVRTSAGETQTFPITVGVHQSSALSPLPFITVMDTDTRDMQVPYPLTSALRRRSRPHGGNTWSIRSKSNHLEKPTSTVRPKTESQKNGIH</sequence>
<accession>A0A085N1Y8</accession>
<dbReference type="AlphaFoldDB" id="A0A085N1Y8"/>
<evidence type="ECO:0000256" key="1">
    <source>
        <dbReference type="SAM" id="MobiDB-lite"/>
    </source>
</evidence>
<protein>
    <submittedName>
        <fullName evidence="2">Uncharacterized protein</fullName>
    </submittedName>
</protein>
<dbReference type="Proteomes" id="UP000030758">
    <property type="component" value="Unassembled WGS sequence"/>
</dbReference>
<dbReference type="EMBL" id="KL367572">
    <property type="protein sequence ID" value="KFD63484.1"/>
    <property type="molecule type" value="Genomic_DNA"/>
</dbReference>